<feature type="region of interest" description="Disordered" evidence="2">
    <location>
        <begin position="36"/>
        <end position="55"/>
    </location>
</feature>
<accession>A0A9X1NCN8</accession>
<name>A0A9X1NCN8_9ACTN</name>
<gene>
    <name evidence="4" type="ORF">LR394_12265</name>
</gene>
<dbReference type="Pfam" id="PF20434">
    <property type="entry name" value="BD-FAE"/>
    <property type="match status" value="1"/>
</dbReference>
<evidence type="ECO:0000256" key="2">
    <source>
        <dbReference type="SAM" id="MobiDB-lite"/>
    </source>
</evidence>
<dbReference type="RefSeq" id="WP_231441111.1">
    <property type="nucleotide sequence ID" value="NZ_JAJOMB010000005.1"/>
</dbReference>
<reference evidence="4" key="1">
    <citation type="submission" date="2021-11" db="EMBL/GenBank/DDBJ databases">
        <title>Streptomyces corallinus and Kineosporia corallina sp. nov., two new coral-derived marine actinobacteria.</title>
        <authorList>
            <person name="Buangrab K."/>
            <person name="Sutthacheep M."/>
            <person name="Yeemin T."/>
            <person name="Harunari E."/>
            <person name="Igarashi Y."/>
            <person name="Sripreechasak P."/>
            <person name="Kanchanasin P."/>
            <person name="Tanasupawat S."/>
            <person name="Phongsopitanun W."/>
        </authorList>
    </citation>
    <scope>NUCLEOTIDE SEQUENCE</scope>
    <source>
        <strain evidence="4">JCM 31032</strain>
    </source>
</reference>
<dbReference type="AlphaFoldDB" id="A0A9X1NCN8"/>
<dbReference type="Gene3D" id="3.40.50.1820">
    <property type="entry name" value="alpha/beta hydrolase"/>
    <property type="match status" value="1"/>
</dbReference>
<dbReference type="Proteomes" id="UP001138997">
    <property type="component" value="Unassembled WGS sequence"/>
</dbReference>
<evidence type="ECO:0000313" key="5">
    <source>
        <dbReference type="Proteomes" id="UP001138997"/>
    </source>
</evidence>
<keyword evidence="1 4" id="KW-0378">Hydrolase</keyword>
<dbReference type="InterPro" id="IPR049492">
    <property type="entry name" value="BD-FAE-like_dom"/>
</dbReference>
<dbReference type="PANTHER" id="PTHR48081:SF13">
    <property type="entry name" value="ALPHA_BETA HYDROLASE"/>
    <property type="match status" value="1"/>
</dbReference>
<protein>
    <submittedName>
        <fullName evidence="4">Alpha/beta hydrolase</fullName>
    </submittedName>
</protein>
<dbReference type="InterPro" id="IPR050300">
    <property type="entry name" value="GDXG_lipolytic_enzyme"/>
</dbReference>
<dbReference type="GO" id="GO:0016787">
    <property type="term" value="F:hydrolase activity"/>
    <property type="evidence" value="ECO:0007669"/>
    <property type="project" value="UniProtKB-KW"/>
</dbReference>
<feature type="domain" description="BD-FAE-like" evidence="3">
    <location>
        <begin position="76"/>
        <end position="294"/>
    </location>
</feature>
<dbReference type="PANTHER" id="PTHR48081">
    <property type="entry name" value="AB HYDROLASE SUPERFAMILY PROTEIN C4A8.06C"/>
    <property type="match status" value="1"/>
</dbReference>
<proteinExistence type="predicted"/>
<evidence type="ECO:0000256" key="1">
    <source>
        <dbReference type="ARBA" id="ARBA00022801"/>
    </source>
</evidence>
<organism evidence="4 5">
    <name type="scientific">Kineosporia babensis</name>
    <dbReference type="NCBI Taxonomy" id="499548"/>
    <lineage>
        <taxon>Bacteria</taxon>
        <taxon>Bacillati</taxon>
        <taxon>Actinomycetota</taxon>
        <taxon>Actinomycetes</taxon>
        <taxon>Kineosporiales</taxon>
        <taxon>Kineosporiaceae</taxon>
        <taxon>Kineosporia</taxon>
    </lineage>
</organism>
<comment type="caution">
    <text evidence="4">The sequence shown here is derived from an EMBL/GenBank/DDBJ whole genome shotgun (WGS) entry which is preliminary data.</text>
</comment>
<keyword evidence="5" id="KW-1185">Reference proteome</keyword>
<evidence type="ECO:0000259" key="3">
    <source>
        <dbReference type="Pfam" id="PF20434"/>
    </source>
</evidence>
<dbReference type="EMBL" id="JAJOMB010000005">
    <property type="protein sequence ID" value="MCD5311678.1"/>
    <property type="molecule type" value="Genomic_DNA"/>
</dbReference>
<dbReference type="InterPro" id="IPR029058">
    <property type="entry name" value="AB_hydrolase_fold"/>
</dbReference>
<sequence length="359" mass="37562">MSFPAASARLIPVPRFTRRAGLGALVAAGLTACTGKSQDSAAETPQTAETTESPADVYTRHIDLSYAENVGRGHLLDLYVPSVGEGPFPVVLFQAGSAFGSDDTKSTSSELSGATTAEGLADRWAPHGYAVVGVNVRSSDQAKFPAQVHDIKAAIRWLRAHAGEYNLDKSRFAAMGTSSGGWGAVMAGVSAGSDFLEGDLGNASESSAVQAVIDLFGPTDFLSMDEHRIRGGQKHNPASSPESQLMGFAIQSDPKATRRANPTTYVTSSAPPIWIAHGSTDALVPYNQSQLLFAAYNNAGAPATFTLVQDVGHTDAYLSGADPAPSVVVHTSRNGQVSRSDSPAPTFDALLAFLDQHLQ</sequence>
<feature type="compositionally biased region" description="Low complexity" evidence="2">
    <location>
        <begin position="40"/>
        <end position="55"/>
    </location>
</feature>
<evidence type="ECO:0000313" key="4">
    <source>
        <dbReference type="EMBL" id="MCD5311678.1"/>
    </source>
</evidence>
<dbReference type="SUPFAM" id="SSF53474">
    <property type="entry name" value="alpha/beta-Hydrolases"/>
    <property type="match status" value="1"/>
</dbReference>